<feature type="domain" description="Reverse transcriptase/retrotransposon-derived protein RNase H-like" evidence="2">
    <location>
        <begin position="59"/>
        <end position="110"/>
    </location>
</feature>
<evidence type="ECO:0000313" key="3">
    <source>
        <dbReference type="EMBL" id="KZR96312.1"/>
    </source>
</evidence>
<name>A0A164E0V7_9CRUS</name>
<keyword evidence="1" id="KW-0511">Multifunctional enzyme</keyword>
<keyword evidence="4" id="KW-1185">Reference proteome</keyword>
<accession>A0A164E0V7</accession>
<dbReference type="InterPro" id="IPR041577">
    <property type="entry name" value="RT_RNaseH_2"/>
</dbReference>
<gene>
    <name evidence="3" type="ORF">APZ42_009424</name>
</gene>
<organism evidence="3 4">
    <name type="scientific">Daphnia magna</name>
    <dbReference type="NCBI Taxonomy" id="35525"/>
    <lineage>
        <taxon>Eukaryota</taxon>
        <taxon>Metazoa</taxon>
        <taxon>Ecdysozoa</taxon>
        <taxon>Arthropoda</taxon>
        <taxon>Crustacea</taxon>
        <taxon>Branchiopoda</taxon>
        <taxon>Diplostraca</taxon>
        <taxon>Cladocera</taxon>
        <taxon>Anomopoda</taxon>
        <taxon>Daphniidae</taxon>
        <taxon>Daphnia</taxon>
    </lineage>
</organism>
<dbReference type="AlphaFoldDB" id="A0A164E0V7"/>
<dbReference type="InterPro" id="IPR050951">
    <property type="entry name" value="Retrovirus_Pol_polyprotein"/>
</dbReference>
<dbReference type="Proteomes" id="UP000076858">
    <property type="component" value="Unassembled WGS sequence"/>
</dbReference>
<dbReference type="PANTHER" id="PTHR37984:SF5">
    <property type="entry name" value="PROTEIN NYNRIN-LIKE"/>
    <property type="match status" value="1"/>
</dbReference>
<dbReference type="InterPro" id="IPR043128">
    <property type="entry name" value="Rev_trsase/Diguanyl_cyclase"/>
</dbReference>
<dbReference type="STRING" id="35525.A0A164E0V7"/>
<evidence type="ECO:0000259" key="2">
    <source>
        <dbReference type="Pfam" id="PF17919"/>
    </source>
</evidence>
<evidence type="ECO:0000256" key="1">
    <source>
        <dbReference type="ARBA" id="ARBA00023268"/>
    </source>
</evidence>
<dbReference type="Gene3D" id="3.30.70.270">
    <property type="match status" value="1"/>
</dbReference>
<dbReference type="EMBL" id="LRGB01025387">
    <property type="protein sequence ID" value="KZR96312.1"/>
    <property type="molecule type" value="Genomic_DNA"/>
</dbReference>
<reference evidence="3 4" key="1">
    <citation type="submission" date="2016-03" db="EMBL/GenBank/DDBJ databases">
        <title>EvidentialGene: Evidence-directed Construction of Genes on Genomes.</title>
        <authorList>
            <person name="Gilbert D.G."/>
            <person name="Choi J.-H."/>
            <person name="Mockaitis K."/>
            <person name="Colbourne J."/>
            <person name="Pfrender M."/>
        </authorList>
    </citation>
    <scope>NUCLEOTIDE SEQUENCE [LARGE SCALE GENOMIC DNA]</scope>
    <source>
        <strain evidence="3 4">Xinb3</strain>
        <tissue evidence="3">Complete organism</tissue>
    </source>
</reference>
<dbReference type="SUPFAM" id="SSF56672">
    <property type="entry name" value="DNA/RNA polymerases"/>
    <property type="match status" value="1"/>
</dbReference>
<dbReference type="InterPro" id="IPR043502">
    <property type="entry name" value="DNA/RNA_pol_sf"/>
</dbReference>
<dbReference type="PANTHER" id="PTHR37984">
    <property type="entry name" value="PROTEIN CBG26694"/>
    <property type="match status" value="1"/>
</dbReference>
<dbReference type="GO" id="GO:0071897">
    <property type="term" value="P:DNA biosynthetic process"/>
    <property type="evidence" value="ECO:0007669"/>
    <property type="project" value="UniProtKB-ARBA"/>
</dbReference>
<sequence length="112" mass="12299">KVLGQVVDRDRPDPDKLAAVREFSQDGGTLPTVQRRKDDFSIIARPLILLTKKDAVFDWGPDQESSFNTLKQALLAAPVLAHPNYDLPMAIIPDACGYGIGAVLEQRVEGQE</sequence>
<protein>
    <submittedName>
        <fullName evidence="3">Putative Polypeptide</fullName>
    </submittedName>
</protein>
<evidence type="ECO:0000313" key="4">
    <source>
        <dbReference type="Proteomes" id="UP000076858"/>
    </source>
</evidence>
<dbReference type="GO" id="GO:0003824">
    <property type="term" value="F:catalytic activity"/>
    <property type="evidence" value="ECO:0007669"/>
    <property type="project" value="UniProtKB-KW"/>
</dbReference>
<comment type="caution">
    <text evidence="3">The sequence shown here is derived from an EMBL/GenBank/DDBJ whole genome shotgun (WGS) entry which is preliminary data.</text>
</comment>
<dbReference type="Pfam" id="PF17919">
    <property type="entry name" value="RT_RNaseH_2"/>
    <property type="match status" value="1"/>
</dbReference>
<feature type="non-terminal residue" evidence="3">
    <location>
        <position position="1"/>
    </location>
</feature>
<proteinExistence type="predicted"/>